<dbReference type="InterPro" id="IPR008250">
    <property type="entry name" value="ATPase_P-typ_transduc_dom_A_sf"/>
</dbReference>
<organism evidence="14 15">
    <name type="scientific">Spiroplasma melliferum KC3</name>
    <dbReference type="NCBI Taxonomy" id="570509"/>
    <lineage>
        <taxon>Bacteria</taxon>
        <taxon>Bacillati</taxon>
        <taxon>Mycoplasmatota</taxon>
        <taxon>Mollicutes</taxon>
        <taxon>Entomoplasmatales</taxon>
        <taxon>Spiroplasmataceae</taxon>
        <taxon>Spiroplasma</taxon>
    </lineage>
</organism>
<dbReference type="InterPro" id="IPR023298">
    <property type="entry name" value="ATPase_P-typ_TM_dom_sf"/>
</dbReference>
<dbReference type="AlphaFoldDB" id="A0AAI9T485"/>
<feature type="transmembrane region" description="Helical" evidence="11">
    <location>
        <begin position="310"/>
        <end position="334"/>
    </location>
</feature>
<dbReference type="GO" id="GO:0005886">
    <property type="term" value="C:plasma membrane"/>
    <property type="evidence" value="ECO:0007669"/>
    <property type="project" value="UniProtKB-SubCell"/>
</dbReference>
<evidence type="ECO:0000256" key="3">
    <source>
        <dbReference type="ARBA" id="ARBA00022553"/>
    </source>
</evidence>
<dbReference type="Gene3D" id="1.20.1110.10">
    <property type="entry name" value="Calcium-transporting ATPase, transmembrane domain"/>
    <property type="match status" value="1"/>
</dbReference>
<evidence type="ECO:0000256" key="6">
    <source>
        <dbReference type="ARBA" id="ARBA00022840"/>
    </source>
</evidence>
<keyword evidence="5" id="KW-0547">Nucleotide-binding</keyword>
<dbReference type="Pfam" id="PF00689">
    <property type="entry name" value="Cation_ATPase_C"/>
    <property type="match status" value="1"/>
</dbReference>
<accession>A0AAI9T485</accession>
<dbReference type="InterPro" id="IPR006068">
    <property type="entry name" value="ATPase_P-typ_cation-transptr_C"/>
</dbReference>
<evidence type="ECO:0000256" key="11">
    <source>
        <dbReference type="SAM" id="Phobius"/>
    </source>
</evidence>
<dbReference type="SUPFAM" id="SSF81665">
    <property type="entry name" value="Calcium ATPase, transmembrane domain M"/>
    <property type="match status" value="1"/>
</dbReference>
<evidence type="ECO:0000256" key="7">
    <source>
        <dbReference type="ARBA" id="ARBA00022842"/>
    </source>
</evidence>
<dbReference type="InterPro" id="IPR023299">
    <property type="entry name" value="ATPase_P-typ_cyto_dom_N"/>
</dbReference>
<comment type="subcellular location">
    <subcellularLocation>
        <location evidence="1">Cell membrane</location>
        <topology evidence="1">Multi-pass membrane protein</topology>
    </subcellularLocation>
</comment>
<evidence type="ECO:0000313" key="15">
    <source>
        <dbReference type="Proteomes" id="UP000004057"/>
    </source>
</evidence>
<dbReference type="Pfam" id="PF00122">
    <property type="entry name" value="E1-E2_ATPase"/>
    <property type="match status" value="1"/>
</dbReference>
<evidence type="ECO:0000259" key="13">
    <source>
        <dbReference type="Pfam" id="PF00689"/>
    </source>
</evidence>
<gene>
    <name evidence="14" type="ORF">SPM_003430</name>
</gene>
<sequence length="903" mass="100310">MKKKNQQFDEAKIFNDYQSIAQATIPEIVPNLPNQKIGYHNDEVKQYLAQAGQTAIKPQQFNWIKNIFLTIVNPFNLLLIVIFGFQLGTFFVKDFHDTLALASAIIIAIMMTLSATISLVQDYKAFRTTKELQQLVKKTSMVIRAGECQAATVNEAMLPNLVAKAVKVESKTLIPGDLIYLSTGDIVPCDVRIIYTKNLSVNQAVLTGEATPVFKTIVANAAPHQIFDLSNLCFMGSSIVAGSAVAVVLKTSVNTYLGMLNEQLAAVPTENSFNLGIKKITRLIILIILIMVPIVLVLNGIRTGQWLEALILALSVAVGLTPESLPVIVAANLTRGSKNLAKEKVVIKQLDAVQNLGAIDVLCTDKTGTLTEDKIELQSYHNINQVNDPKVLKYGYLNSYFQLGMKNQIDNAIISYPKVNYTKSLRTSYQLLDEIPFDFIRRRVSVLVTPKEHEQQIIVTKGAAEEMLNLCQSYEIEEQVFPLDKTAKLKLIENLLLLNQQGVRLIAVAYKPITKKQITLTDEEDLIFLGFLSFTDVIKKDVEGTLKLLNKYGVTMKILTGDAPQTTMAVCNKINLKVQGVLVGEEIENMTAEELSIAVEKHDIFAKLTPLQKAQIITVLQSNKHKVGYMGDGINDALALRKSDVAISVNNATDIAKEASDIILLEKSLLVLEQGIIEGRSIFANIIKYLKVPIVANFGLMLSLLIASAWLSFAPMASIQILFQNLLFDFSQVAVVFDTVNPEYIQKPRSWDTKGILSFTLWNGPSVTLMSVLNFIVMGIILTSLALIWSVDPNQGNNARLISQFQTTMFTEGALLHMLMIFFMRTNKLAFWKDQPPLRLVFPILLILIIVFALPYIPNIGPWLQLSPPPPIWYAFLAGGVLIFGLMSVGLKAGYQKIYHSWL</sequence>
<dbReference type="Gene3D" id="3.40.1110.10">
    <property type="entry name" value="Calcium-transporting ATPase, cytoplasmic domain N"/>
    <property type="match status" value="1"/>
</dbReference>
<name>A0AAI9T485_SPIME</name>
<dbReference type="PRINTS" id="PR01836">
    <property type="entry name" value="MGATPASE"/>
</dbReference>
<dbReference type="RefSeq" id="WP_004028202.1">
    <property type="nucleotide sequence ID" value="NZ_AGBZ02000001.1"/>
</dbReference>
<evidence type="ECO:0000256" key="8">
    <source>
        <dbReference type="ARBA" id="ARBA00022967"/>
    </source>
</evidence>
<dbReference type="InterPro" id="IPR001757">
    <property type="entry name" value="P_typ_ATPase"/>
</dbReference>
<dbReference type="EMBL" id="AGBZ02000001">
    <property type="protein sequence ID" value="KAI93029.1"/>
    <property type="molecule type" value="Genomic_DNA"/>
</dbReference>
<dbReference type="Proteomes" id="UP000004057">
    <property type="component" value="Unassembled WGS sequence"/>
</dbReference>
<evidence type="ECO:0000313" key="14">
    <source>
        <dbReference type="EMBL" id="KAI93029.1"/>
    </source>
</evidence>
<dbReference type="NCBIfam" id="TIGR01524">
    <property type="entry name" value="ATPase-IIIB_Mg"/>
    <property type="match status" value="1"/>
</dbReference>
<dbReference type="SFLD" id="SFLDF00027">
    <property type="entry name" value="p-type_atpase"/>
    <property type="match status" value="1"/>
</dbReference>
<dbReference type="NCBIfam" id="TIGR01494">
    <property type="entry name" value="ATPase_P-type"/>
    <property type="match status" value="2"/>
</dbReference>
<keyword evidence="3" id="KW-0597">Phosphoprotein</keyword>
<feature type="transmembrane region" description="Helical" evidence="11">
    <location>
        <begin position="280"/>
        <end position="298"/>
    </location>
</feature>
<dbReference type="Gene3D" id="3.40.50.1000">
    <property type="entry name" value="HAD superfamily/HAD-like"/>
    <property type="match status" value="1"/>
</dbReference>
<dbReference type="InterPro" id="IPR044492">
    <property type="entry name" value="P_typ_ATPase_HD_dom"/>
</dbReference>
<dbReference type="InterPro" id="IPR036412">
    <property type="entry name" value="HAD-like_sf"/>
</dbReference>
<dbReference type="PROSITE" id="PS00154">
    <property type="entry name" value="ATPASE_E1_E2"/>
    <property type="match status" value="1"/>
</dbReference>
<feature type="transmembrane region" description="Helical" evidence="11">
    <location>
        <begin position="694"/>
        <end position="713"/>
    </location>
</feature>
<dbReference type="InterPro" id="IPR023214">
    <property type="entry name" value="HAD_sf"/>
</dbReference>
<evidence type="ECO:0000256" key="2">
    <source>
        <dbReference type="ARBA" id="ARBA00022475"/>
    </source>
</evidence>
<feature type="transmembrane region" description="Helical" evidence="11">
    <location>
        <begin position="99"/>
        <end position="120"/>
    </location>
</feature>
<dbReference type="InterPro" id="IPR059000">
    <property type="entry name" value="ATPase_P-type_domA"/>
</dbReference>
<feature type="transmembrane region" description="Helical" evidence="11">
    <location>
        <begin position="809"/>
        <end position="826"/>
    </location>
</feature>
<dbReference type="SUPFAM" id="SSF81653">
    <property type="entry name" value="Calcium ATPase, transduction domain A"/>
    <property type="match status" value="1"/>
</dbReference>
<evidence type="ECO:0000256" key="5">
    <source>
        <dbReference type="ARBA" id="ARBA00022741"/>
    </source>
</evidence>
<dbReference type="Gene3D" id="2.70.150.10">
    <property type="entry name" value="Calcium-transporting ATPase, cytoplasmic transduction domain A"/>
    <property type="match status" value="1"/>
</dbReference>
<protein>
    <submittedName>
        <fullName evidence="14">Magnesium transporter ATPase</fullName>
    </submittedName>
</protein>
<keyword evidence="6" id="KW-0067">ATP-binding</keyword>
<keyword evidence="10 11" id="KW-0472">Membrane</keyword>
<keyword evidence="7" id="KW-0460">Magnesium</keyword>
<dbReference type="PANTHER" id="PTHR42861">
    <property type="entry name" value="CALCIUM-TRANSPORTING ATPASE"/>
    <property type="match status" value="1"/>
</dbReference>
<evidence type="ECO:0000256" key="10">
    <source>
        <dbReference type="ARBA" id="ARBA00023136"/>
    </source>
</evidence>
<feature type="transmembrane region" description="Helical" evidence="11">
    <location>
        <begin position="761"/>
        <end position="789"/>
    </location>
</feature>
<evidence type="ECO:0000256" key="1">
    <source>
        <dbReference type="ARBA" id="ARBA00004651"/>
    </source>
</evidence>
<dbReference type="Pfam" id="PF13246">
    <property type="entry name" value="Cation_ATPase"/>
    <property type="match status" value="1"/>
</dbReference>
<reference evidence="14 15" key="1">
    <citation type="journal article" date="2012" name="J. Proteome Res.">
        <title>Application of Spiroplasma melliferum proteogenomic profiling for the discovery of virulence factors and pathogenicity mechanisms in host-associated spiroplasmas.</title>
        <authorList>
            <person name="Alexeev D."/>
            <person name="Kostrjukova E."/>
            <person name="Aliper A."/>
            <person name="Popenko A."/>
            <person name="Bazaleev N."/>
            <person name="Tyakht A."/>
            <person name="Selezneva O."/>
            <person name="Akopian T."/>
            <person name="Prichodko E."/>
            <person name="Kondratov I."/>
            <person name="Chukin M."/>
            <person name="Demina I."/>
            <person name="Galyamina M."/>
            <person name="Kamashev D."/>
            <person name="Vanyushkina A."/>
            <person name="Ladygina V."/>
            <person name="Levitskii S."/>
            <person name="Lazarev V."/>
            <person name="Govorun V."/>
        </authorList>
    </citation>
    <scope>NUCLEOTIDE SEQUENCE [LARGE SCALE GENOMIC DNA]</scope>
    <source>
        <strain evidence="14 15">KC3</strain>
    </source>
</reference>
<dbReference type="SFLD" id="SFLDS00003">
    <property type="entry name" value="Haloacid_Dehalogenase"/>
    <property type="match status" value="1"/>
</dbReference>
<keyword evidence="8" id="KW-1278">Translocase</keyword>
<feature type="transmembrane region" description="Helical" evidence="11">
    <location>
        <begin position="67"/>
        <end position="87"/>
    </location>
</feature>
<evidence type="ECO:0000256" key="4">
    <source>
        <dbReference type="ARBA" id="ARBA00022692"/>
    </source>
</evidence>
<keyword evidence="9 11" id="KW-1133">Transmembrane helix</keyword>
<evidence type="ECO:0000256" key="9">
    <source>
        <dbReference type="ARBA" id="ARBA00022989"/>
    </source>
</evidence>
<dbReference type="GO" id="GO:0016887">
    <property type="term" value="F:ATP hydrolysis activity"/>
    <property type="evidence" value="ECO:0007669"/>
    <property type="project" value="InterPro"/>
</dbReference>
<proteinExistence type="predicted"/>
<keyword evidence="2" id="KW-1003">Cell membrane</keyword>
<feature type="domain" description="P-type ATPase A" evidence="12">
    <location>
        <begin position="164"/>
        <end position="262"/>
    </location>
</feature>
<feature type="domain" description="Cation-transporting P-type ATPase C-terminal" evidence="13">
    <location>
        <begin position="714"/>
        <end position="884"/>
    </location>
</feature>
<dbReference type="InterPro" id="IPR018303">
    <property type="entry name" value="ATPase_P-typ_P_site"/>
</dbReference>
<dbReference type="SFLD" id="SFLDG00002">
    <property type="entry name" value="C1.7:_P-type_atpase_like"/>
    <property type="match status" value="1"/>
</dbReference>
<dbReference type="GO" id="GO:0005524">
    <property type="term" value="F:ATP binding"/>
    <property type="evidence" value="ECO:0007669"/>
    <property type="project" value="UniProtKB-KW"/>
</dbReference>
<feature type="transmembrane region" description="Helical" evidence="11">
    <location>
        <begin position="838"/>
        <end position="857"/>
    </location>
</feature>
<dbReference type="GO" id="GO:0015444">
    <property type="term" value="F:P-type magnesium transporter activity"/>
    <property type="evidence" value="ECO:0007669"/>
    <property type="project" value="InterPro"/>
</dbReference>
<evidence type="ECO:0000259" key="12">
    <source>
        <dbReference type="Pfam" id="PF00122"/>
    </source>
</evidence>
<keyword evidence="4 11" id="KW-0812">Transmembrane</keyword>
<comment type="caution">
    <text evidence="14">The sequence shown here is derived from an EMBL/GenBank/DDBJ whole genome shotgun (WGS) entry which is preliminary data.</text>
</comment>
<dbReference type="InterPro" id="IPR006415">
    <property type="entry name" value="P-type_ATPase_IIIB"/>
</dbReference>
<feature type="transmembrane region" description="Helical" evidence="11">
    <location>
        <begin position="872"/>
        <end position="891"/>
    </location>
</feature>
<dbReference type="SUPFAM" id="SSF56784">
    <property type="entry name" value="HAD-like"/>
    <property type="match status" value="1"/>
</dbReference>